<dbReference type="OrthoDB" id="9782972at2"/>
<feature type="chain" id="PRO_5011727996" evidence="1">
    <location>
        <begin position="22"/>
        <end position="451"/>
    </location>
</feature>
<sequence>MKMFATLACLLIACTQPMASAAPAAGNLIVRAGHVLDVETGKVLVDQDIRIEDGRIRSIAPHAAGQPGGTPRLDWSTLYVVPGLMDMHTHLADEGQTADPAAPLHSTPARDAFIGANNARVTLQAGFTTVRDVGVYRGFADVALRDAINAGRVPGPRMFVAGAYITITHGGGEITGLKPGTVVPEEFRRGVANSEAEVRQKVNAVLDGGADFIKVIATGAVLTAGTEPGQSEYTEAEIRAAVEEAAKRGTFVAAHAHGAEGIKRAVRAGVRSIEHGSLIDDEGIALMKEHGTWLDADIYNGDYIDTVGRQQGWSAEILRKNTETTEAQREGFRKAVKAGVRISFGTDAGVYPYGDDALQFPYMVRYGLTPLQSIQSATIDSARLLGKEKDLGSITVGKRADLVAVACDPLKDVACLSRVRGVIKDGEPVCLDDAPRESTHAPVVPAQAGTQ</sequence>
<evidence type="ECO:0000313" key="4">
    <source>
        <dbReference type="Proteomes" id="UP000198575"/>
    </source>
</evidence>
<dbReference type="InterPro" id="IPR006680">
    <property type="entry name" value="Amidohydro-rel"/>
</dbReference>
<accession>A0A1I4X3I2</accession>
<dbReference type="RefSeq" id="WP_092406488.1">
    <property type="nucleotide sequence ID" value="NZ_FOVF01000007.1"/>
</dbReference>
<dbReference type="CDD" id="cd01299">
    <property type="entry name" value="Met_dep_hydrolase_A"/>
    <property type="match status" value="1"/>
</dbReference>
<reference evidence="3 4" key="1">
    <citation type="submission" date="2016-10" db="EMBL/GenBank/DDBJ databases">
        <authorList>
            <person name="de Groot N.N."/>
        </authorList>
    </citation>
    <scope>NUCLEOTIDE SEQUENCE [LARGE SCALE GENOMIC DNA]</scope>
    <source>
        <strain evidence="3 4">CGMCC 1.7659</strain>
    </source>
</reference>
<dbReference type="EMBL" id="FOVF01000007">
    <property type="protein sequence ID" value="SFN19789.1"/>
    <property type="molecule type" value="Genomic_DNA"/>
</dbReference>
<evidence type="ECO:0000313" key="3">
    <source>
        <dbReference type="EMBL" id="SFN19789.1"/>
    </source>
</evidence>
<proteinExistence type="predicted"/>
<dbReference type="PANTHER" id="PTHR43135">
    <property type="entry name" value="ALPHA-D-RIBOSE 1-METHYLPHOSPHONATE 5-TRIPHOSPHATE DIPHOSPHATASE"/>
    <property type="match status" value="1"/>
</dbReference>
<feature type="signal peptide" evidence="1">
    <location>
        <begin position="1"/>
        <end position="21"/>
    </location>
</feature>
<protein>
    <submittedName>
        <fullName evidence="3">Imidazolonepropionase</fullName>
    </submittedName>
</protein>
<dbReference type="SUPFAM" id="SSF51556">
    <property type="entry name" value="Metallo-dependent hydrolases"/>
    <property type="match status" value="1"/>
</dbReference>
<dbReference type="PANTHER" id="PTHR43135:SF3">
    <property type="entry name" value="ALPHA-D-RIBOSE 1-METHYLPHOSPHONATE 5-TRIPHOSPHATE DIPHOSPHATASE"/>
    <property type="match status" value="1"/>
</dbReference>
<dbReference type="InterPro" id="IPR032466">
    <property type="entry name" value="Metal_Hydrolase"/>
</dbReference>
<dbReference type="SUPFAM" id="SSF51338">
    <property type="entry name" value="Composite domain of metallo-dependent hydrolases"/>
    <property type="match status" value="1"/>
</dbReference>
<organism evidence="3 4">
    <name type="scientific">Dokdonella immobilis</name>
    <dbReference type="NCBI Taxonomy" id="578942"/>
    <lineage>
        <taxon>Bacteria</taxon>
        <taxon>Pseudomonadati</taxon>
        <taxon>Pseudomonadota</taxon>
        <taxon>Gammaproteobacteria</taxon>
        <taxon>Lysobacterales</taxon>
        <taxon>Rhodanobacteraceae</taxon>
        <taxon>Dokdonella</taxon>
    </lineage>
</organism>
<dbReference type="Proteomes" id="UP000198575">
    <property type="component" value="Unassembled WGS sequence"/>
</dbReference>
<feature type="domain" description="Amidohydrolase-related" evidence="2">
    <location>
        <begin position="79"/>
        <end position="429"/>
    </location>
</feature>
<dbReference type="Pfam" id="PF01979">
    <property type="entry name" value="Amidohydro_1"/>
    <property type="match status" value="1"/>
</dbReference>
<dbReference type="InterPro" id="IPR011059">
    <property type="entry name" value="Metal-dep_hydrolase_composite"/>
</dbReference>
<dbReference type="STRING" id="578942.SAMN05216289_10756"/>
<dbReference type="InterPro" id="IPR057744">
    <property type="entry name" value="OTAase-like"/>
</dbReference>
<dbReference type="InterPro" id="IPR051781">
    <property type="entry name" value="Metallo-dep_Hydrolase"/>
</dbReference>
<dbReference type="AlphaFoldDB" id="A0A1I4X3I2"/>
<keyword evidence="4" id="KW-1185">Reference proteome</keyword>
<evidence type="ECO:0000256" key="1">
    <source>
        <dbReference type="SAM" id="SignalP"/>
    </source>
</evidence>
<dbReference type="Gene3D" id="2.30.40.10">
    <property type="entry name" value="Urease, subunit C, domain 1"/>
    <property type="match status" value="1"/>
</dbReference>
<evidence type="ECO:0000259" key="2">
    <source>
        <dbReference type="Pfam" id="PF01979"/>
    </source>
</evidence>
<dbReference type="Gene3D" id="3.20.20.140">
    <property type="entry name" value="Metal-dependent hydrolases"/>
    <property type="match status" value="1"/>
</dbReference>
<gene>
    <name evidence="3" type="ORF">SAMN05216289_10756</name>
</gene>
<name>A0A1I4X3I2_9GAMM</name>
<dbReference type="GO" id="GO:0016810">
    <property type="term" value="F:hydrolase activity, acting on carbon-nitrogen (but not peptide) bonds"/>
    <property type="evidence" value="ECO:0007669"/>
    <property type="project" value="InterPro"/>
</dbReference>
<keyword evidence="1" id="KW-0732">Signal</keyword>